<evidence type="ECO:0000259" key="2">
    <source>
        <dbReference type="SMART" id="SM00644"/>
    </source>
</evidence>
<evidence type="ECO:0000256" key="1">
    <source>
        <dbReference type="ARBA" id="ARBA00007553"/>
    </source>
</evidence>
<dbReference type="RefSeq" id="WP_185077587.1">
    <property type="nucleotide sequence ID" value="NZ_JACHMB010000001.1"/>
</dbReference>
<dbReference type="Proteomes" id="UP000579153">
    <property type="component" value="Unassembled WGS sequence"/>
</dbReference>
<dbReference type="EMBL" id="JACHMB010000001">
    <property type="protein sequence ID" value="MBB5784681.1"/>
    <property type="molecule type" value="Genomic_DNA"/>
</dbReference>
<dbReference type="InterPro" id="IPR006619">
    <property type="entry name" value="PGRP_domain_met/bac"/>
</dbReference>
<comment type="similarity">
    <text evidence="1">Belongs to the N-acetylmuramoyl-L-alanine amidase 2 family.</text>
</comment>
<feature type="domain" description="Peptidoglycan recognition protein family" evidence="3">
    <location>
        <begin position="3"/>
        <end position="134"/>
    </location>
</feature>
<dbReference type="AlphaFoldDB" id="A0A7W9GJ68"/>
<evidence type="ECO:0008006" key="6">
    <source>
        <dbReference type="Google" id="ProtNLM"/>
    </source>
</evidence>
<reference evidence="4 5" key="1">
    <citation type="submission" date="2020-08" db="EMBL/GenBank/DDBJ databases">
        <title>Sequencing the genomes of 1000 actinobacteria strains.</title>
        <authorList>
            <person name="Klenk H.-P."/>
        </authorList>
    </citation>
    <scope>NUCLEOTIDE SEQUENCE [LARGE SCALE GENOMIC DNA]</scope>
    <source>
        <strain evidence="4 5">DSM 45507</strain>
    </source>
</reference>
<organism evidence="4 5">
    <name type="scientific">Nonomuraea jabiensis</name>
    <dbReference type="NCBI Taxonomy" id="882448"/>
    <lineage>
        <taxon>Bacteria</taxon>
        <taxon>Bacillati</taxon>
        <taxon>Actinomycetota</taxon>
        <taxon>Actinomycetes</taxon>
        <taxon>Streptosporangiales</taxon>
        <taxon>Streptosporangiaceae</taxon>
        <taxon>Nonomuraea</taxon>
    </lineage>
</organism>
<dbReference type="SUPFAM" id="SSF55846">
    <property type="entry name" value="N-acetylmuramoyl-L-alanine amidase-like"/>
    <property type="match status" value="1"/>
</dbReference>
<keyword evidence="5" id="KW-1185">Reference proteome</keyword>
<dbReference type="Pfam" id="PF01510">
    <property type="entry name" value="Amidase_2"/>
    <property type="match status" value="1"/>
</dbReference>
<dbReference type="Gene3D" id="3.40.80.10">
    <property type="entry name" value="Peptidoglycan recognition protein-like"/>
    <property type="match status" value="1"/>
</dbReference>
<proteinExistence type="inferred from homology"/>
<name>A0A7W9GJ68_9ACTN</name>
<dbReference type="GO" id="GO:0008745">
    <property type="term" value="F:N-acetylmuramoyl-L-alanine amidase activity"/>
    <property type="evidence" value="ECO:0007669"/>
    <property type="project" value="InterPro"/>
</dbReference>
<dbReference type="PANTHER" id="PTHR11022:SF41">
    <property type="entry name" value="PEPTIDOGLYCAN-RECOGNITION PROTEIN LC-RELATED"/>
    <property type="match status" value="1"/>
</dbReference>
<dbReference type="InterPro" id="IPR015510">
    <property type="entry name" value="PGRP"/>
</dbReference>
<dbReference type="SMART" id="SM00644">
    <property type="entry name" value="Ami_2"/>
    <property type="match status" value="1"/>
</dbReference>
<evidence type="ECO:0000313" key="4">
    <source>
        <dbReference type="EMBL" id="MBB5784681.1"/>
    </source>
</evidence>
<dbReference type="CDD" id="cd06583">
    <property type="entry name" value="PGRP"/>
    <property type="match status" value="1"/>
</dbReference>
<sequence>MTINIVKRSAWNARPPRDPDAVVKVPWSKRIEFVVHHTEGPTTQTPREIQDFHMDERGWNDIGYNFLVRDDGTVYEGRGWDVRGAHATDHNVSGIGCSYIGMNSPTDAVKMAIRALYDEACAKAGRTLAKRAHLQVGNTDCPGTKLLAWVEAGMPVPAAAGADLPSDDDRLA</sequence>
<dbReference type="InterPro" id="IPR002502">
    <property type="entry name" value="Amidase_domain"/>
</dbReference>
<dbReference type="SMART" id="SM00701">
    <property type="entry name" value="PGRP"/>
    <property type="match status" value="1"/>
</dbReference>
<comment type="caution">
    <text evidence="4">The sequence shown here is derived from an EMBL/GenBank/DDBJ whole genome shotgun (WGS) entry which is preliminary data.</text>
</comment>
<dbReference type="GO" id="GO:0009253">
    <property type="term" value="P:peptidoglycan catabolic process"/>
    <property type="evidence" value="ECO:0007669"/>
    <property type="project" value="InterPro"/>
</dbReference>
<protein>
    <recommendedName>
        <fullName evidence="6">N-acetylmuramoyl-L-alanine amidase</fullName>
    </recommendedName>
</protein>
<evidence type="ECO:0000259" key="3">
    <source>
        <dbReference type="SMART" id="SM00701"/>
    </source>
</evidence>
<accession>A0A7W9GJ68</accession>
<gene>
    <name evidence="4" type="ORF">HD596_011437</name>
</gene>
<dbReference type="PANTHER" id="PTHR11022">
    <property type="entry name" value="PEPTIDOGLYCAN RECOGNITION PROTEIN"/>
    <property type="match status" value="1"/>
</dbReference>
<dbReference type="GO" id="GO:0008270">
    <property type="term" value="F:zinc ion binding"/>
    <property type="evidence" value="ECO:0007669"/>
    <property type="project" value="InterPro"/>
</dbReference>
<feature type="domain" description="N-acetylmuramoyl-L-alanine amidase" evidence="2">
    <location>
        <begin position="23"/>
        <end position="143"/>
    </location>
</feature>
<dbReference type="InterPro" id="IPR036505">
    <property type="entry name" value="Amidase/PGRP_sf"/>
</dbReference>
<evidence type="ECO:0000313" key="5">
    <source>
        <dbReference type="Proteomes" id="UP000579153"/>
    </source>
</evidence>